<dbReference type="AlphaFoldDB" id="A0AAV4W0W2"/>
<sequence>MACCPFVILPDLRTISDYAKFVRVSRAATLFTCIKNNGRIFLDSVLGLMYPSAPPLQRLPENLLLSINRWQDISRFRFRSDVSISTTSPMTARESSVVNQ</sequence>
<protein>
    <submittedName>
        <fullName evidence="1">Uncharacterized protein</fullName>
    </submittedName>
</protein>
<dbReference type="EMBL" id="BPLQ01013825">
    <property type="protein sequence ID" value="GIY75090.1"/>
    <property type="molecule type" value="Genomic_DNA"/>
</dbReference>
<gene>
    <name evidence="1" type="ORF">CDAR_371921</name>
</gene>
<reference evidence="1 2" key="1">
    <citation type="submission" date="2021-06" db="EMBL/GenBank/DDBJ databases">
        <title>Caerostris darwini draft genome.</title>
        <authorList>
            <person name="Kono N."/>
            <person name="Arakawa K."/>
        </authorList>
    </citation>
    <scope>NUCLEOTIDE SEQUENCE [LARGE SCALE GENOMIC DNA]</scope>
</reference>
<comment type="caution">
    <text evidence="1">The sequence shown here is derived from an EMBL/GenBank/DDBJ whole genome shotgun (WGS) entry which is preliminary data.</text>
</comment>
<dbReference type="Proteomes" id="UP001054837">
    <property type="component" value="Unassembled WGS sequence"/>
</dbReference>
<evidence type="ECO:0000313" key="1">
    <source>
        <dbReference type="EMBL" id="GIY75090.1"/>
    </source>
</evidence>
<accession>A0AAV4W0W2</accession>
<name>A0AAV4W0W2_9ARAC</name>
<proteinExistence type="predicted"/>
<organism evidence="1 2">
    <name type="scientific">Caerostris darwini</name>
    <dbReference type="NCBI Taxonomy" id="1538125"/>
    <lineage>
        <taxon>Eukaryota</taxon>
        <taxon>Metazoa</taxon>
        <taxon>Ecdysozoa</taxon>
        <taxon>Arthropoda</taxon>
        <taxon>Chelicerata</taxon>
        <taxon>Arachnida</taxon>
        <taxon>Araneae</taxon>
        <taxon>Araneomorphae</taxon>
        <taxon>Entelegynae</taxon>
        <taxon>Araneoidea</taxon>
        <taxon>Araneidae</taxon>
        <taxon>Caerostris</taxon>
    </lineage>
</organism>
<evidence type="ECO:0000313" key="2">
    <source>
        <dbReference type="Proteomes" id="UP001054837"/>
    </source>
</evidence>
<keyword evidence="2" id="KW-1185">Reference proteome</keyword>